<feature type="compositionally biased region" description="Low complexity" evidence="1">
    <location>
        <begin position="363"/>
        <end position="379"/>
    </location>
</feature>
<feature type="compositionally biased region" description="Low complexity" evidence="1">
    <location>
        <begin position="724"/>
        <end position="737"/>
    </location>
</feature>
<evidence type="ECO:0000256" key="1">
    <source>
        <dbReference type="SAM" id="MobiDB-lite"/>
    </source>
</evidence>
<gene>
    <name evidence="2" type="ORF">BSAL_80850</name>
</gene>
<evidence type="ECO:0000313" key="3">
    <source>
        <dbReference type="Proteomes" id="UP000051952"/>
    </source>
</evidence>
<feature type="region of interest" description="Disordered" evidence="1">
    <location>
        <begin position="932"/>
        <end position="972"/>
    </location>
</feature>
<feature type="compositionally biased region" description="Acidic residues" evidence="1">
    <location>
        <begin position="347"/>
        <end position="362"/>
    </location>
</feature>
<protein>
    <submittedName>
        <fullName evidence="2">Uncharacterized protein</fullName>
    </submittedName>
</protein>
<organism evidence="2 3">
    <name type="scientific">Bodo saltans</name>
    <name type="common">Flagellated protozoan</name>
    <dbReference type="NCBI Taxonomy" id="75058"/>
    <lineage>
        <taxon>Eukaryota</taxon>
        <taxon>Discoba</taxon>
        <taxon>Euglenozoa</taxon>
        <taxon>Kinetoplastea</taxon>
        <taxon>Metakinetoplastina</taxon>
        <taxon>Eubodonida</taxon>
        <taxon>Bodonidae</taxon>
        <taxon>Bodo</taxon>
    </lineage>
</organism>
<reference evidence="3" key="1">
    <citation type="submission" date="2015-09" db="EMBL/GenBank/DDBJ databases">
        <authorList>
            <consortium name="Pathogen Informatics"/>
        </authorList>
    </citation>
    <scope>NUCLEOTIDE SEQUENCE [LARGE SCALE GENOMIC DNA]</scope>
    <source>
        <strain evidence="3">Lake Konstanz</strain>
    </source>
</reference>
<keyword evidence="3" id="KW-1185">Reference proteome</keyword>
<dbReference type="VEuPathDB" id="TriTrypDB:BSAL_80850"/>
<feature type="compositionally biased region" description="Basic residues" evidence="1">
    <location>
        <begin position="380"/>
        <end position="395"/>
    </location>
</feature>
<evidence type="ECO:0000313" key="2">
    <source>
        <dbReference type="EMBL" id="CUG53995.1"/>
    </source>
</evidence>
<feature type="region of interest" description="Disordered" evidence="1">
    <location>
        <begin position="340"/>
        <end position="395"/>
    </location>
</feature>
<name>A0A0S4J789_BODSA</name>
<proteinExistence type="predicted"/>
<feature type="region of interest" description="Disordered" evidence="1">
    <location>
        <begin position="547"/>
        <end position="570"/>
    </location>
</feature>
<dbReference type="Proteomes" id="UP000051952">
    <property type="component" value="Unassembled WGS sequence"/>
</dbReference>
<feature type="region of interest" description="Disordered" evidence="1">
    <location>
        <begin position="691"/>
        <end position="737"/>
    </location>
</feature>
<feature type="compositionally biased region" description="Low complexity" evidence="1">
    <location>
        <begin position="703"/>
        <end position="716"/>
    </location>
</feature>
<dbReference type="EMBL" id="CYKH01000865">
    <property type="protein sequence ID" value="CUG53995.1"/>
    <property type="molecule type" value="Genomic_DNA"/>
</dbReference>
<accession>A0A0S4J789</accession>
<sequence length="1547" mass="168210">MLPIDVSLTKSVLLASRFGCAADMLVIAAGLTLQRSPYRLPMRAFFQSDYEFQENVMLALRSIHHFDQQRCNDLFQYIAILEEALAAGGRLGDFCTRWYLSFRQVQSLLRTTKLLCKRLLTAEQAGKMRFTDADRATMRRLSGEQHHGSSSALRFQSLVHEGCSELLQLALAQDAERMVSASVESLTNSLQRLLDNAKTPDGRPPAWLISPESFHSDVVFFSGVDKTVAGAGSKALADHLKLFDVKDSLVFPVGHGTYGAVVRVPHEKETAERSVPAGGQPHPLSVAARTDAICRMGRLYRSSHWSFCASKEGDMSSSMSLPKAQTTAVVKRWKAVELPSKSMNTAESDDDDDYERDEDDDSTAPYSSDSSASLPAKTSNRAKKGAAKGKQQKKKKKLTAVVTNLQLDRWSAVGSTSTVVLGAGVKSIPAFGFAFNLMSTQASMLLASTVLMINANGGFPLLALLASRRSTQLPPVLQVSVLKPDPFSDNDAPLVKHIATNIPSYDLILESAAAAQSNNSTICATTFLELNLIRMLLCTGVAASPHGDNKQASRASNKHHGGLSHSREEHQVLPTAEAILRTISDIRSLRSSNANGARQFVISSGAPPSKSKWETMWLRVARLEAHPQLALYDIASLVEGSGVFSATTTSNAAAAAPPRTAWQRAIHAYTTCVANTAVSITALAVQHQKKQSLHMKRQTSNEAPQSVAAPPQAVAAKGSQKQRSVVASPAPSAATQSSTAASSAAAAGFVSRILATSVMLEIPFTSATIQSVLSAALSKAHKKEMRQWLLQHPDNNWIAHLIDAKWIVVQQQPSSSNGSCKDLYVPGSTMRCTEFPSVKTAVQLITTSRESELYFSAPKSKKKTARFCMTLLPSPWPKICNDDATRSQVLKSDWMTKVLASLVNSAQWLILLKSRYQLKNVPSAMVKAPPKITTEEKPSVDSGTVIGSDDSDTNASHSMSPPPGEIPPRQQQTIPKGKNVAIEYPTVASTVQLVVASPRSAEYFSKSSSARQAALFYISLLPDPWATLLSRDVPTRNKFAVSAWAEGVRTELLSRSWLVRTSRGYMHAAAAPVVADAAIATPTEESDSTANVSVANNNNNNNTVVTTQTTPAQTQPPSHPLPPHQHIITKILATKVTLEAPFTSSAVRDMLLTSSKLNAKNKKELRLWMMTDPSWLSHLVAANWVTPSGEKKKYNSNSVDSRSFEPGPAMISTPFPTVDKTVQLVINSAQSVTYFEEPKSGRKAAMFCISLLPNPWASMCAKDVATRNLFATSRWIGDVLAELVKSQWLVLAKEGYRHCKTVVHAPTTALASAMIPTPVFSFDDSVPVLPAFHFGNATVASDSLVTEEIARPKDRHTQLRQRITTILLNAKCPLVPPFTEHNDSLVNWISTTIVGALGKQAPPELLLATDKKSQWLAEAAVIEALVDVEWLVCLPTQTASSESSPRMFSAGKRMKQLPTPTVTEMVLHLNVHKGAIHDEVGTLSYFHTPRSKADTARFLIKHLPQPWAQLPATTKAVWQNSAWMATVIAELVKLEWLSQLEGSYTTQ</sequence>